<comment type="caution">
    <text evidence="2">The sequence shown here is derived from an EMBL/GenBank/DDBJ whole genome shotgun (WGS) entry which is preliminary data.</text>
</comment>
<feature type="non-terminal residue" evidence="2">
    <location>
        <position position="1"/>
    </location>
</feature>
<proteinExistence type="predicted"/>
<feature type="non-terminal residue" evidence="2">
    <location>
        <position position="98"/>
    </location>
</feature>
<organism evidence="2 3">
    <name type="scientific">Pristionchus entomophagus</name>
    <dbReference type="NCBI Taxonomy" id="358040"/>
    <lineage>
        <taxon>Eukaryota</taxon>
        <taxon>Metazoa</taxon>
        <taxon>Ecdysozoa</taxon>
        <taxon>Nematoda</taxon>
        <taxon>Chromadorea</taxon>
        <taxon>Rhabditida</taxon>
        <taxon>Rhabditina</taxon>
        <taxon>Diplogasteromorpha</taxon>
        <taxon>Diplogasteroidea</taxon>
        <taxon>Neodiplogasteridae</taxon>
        <taxon>Pristionchus</taxon>
    </lineage>
</organism>
<dbReference type="EMBL" id="BTSX01000001">
    <property type="protein sequence ID" value="GMS78702.1"/>
    <property type="molecule type" value="Genomic_DNA"/>
</dbReference>
<keyword evidence="1" id="KW-0472">Membrane</keyword>
<name>A0AAV5S732_9BILA</name>
<reference evidence="2" key="1">
    <citation type="submission" date="2023-10" db="EMBL/GenBank/DDBJ databases">
        <title>Genome assembly of Pristionchus species.</title>
        <authorList>
            <person name="Yoshida K."/>
            <person name="Sommer R.J."/>
        </authorList>
    </citation>
    <scope>NUCLEOTIDE SEQUENCE</scope>
    <source>
        <strain evidence="2">RS0144</strain>
    </source>
</reference>
<feature type="transmembrane region" description="Helical" evidence="1">
    <location>
        <begin position="74"/>
        <end position="95"/>
    </location>
</feature>
<keyword evidence="1" id="KW-1133">Transmembrane helix</keyword>
<keyword evidence="3" id="KW-1185">Reference proteome</keyword>
<evidence type="ECO:0000313" key="3">
    <source>
        <dbReference type="Proteomes" id="UP001432027"/>
    </source>
</evidence>
<gene>
    <name evidence="2" type="ORF">PENTCL1PPCAC_877</name>
</gene>
<evidence type="ECO:0000313" key="2">
    <source>
        <dbReference type="EMBL" id="GMS78702.1"/>
    </source>
</evidence>
<keyword evidence="1" id="KW-0812">Transmembrane</keyword>
<dbReference type="AlphaFoldDB" id="A0AAV5S732"/>
<sequence>CKNTCLMMFWIVCSIIGMICKIVFAFLLGSLASFFSLMATPDQEWSSYDADLTLKMSEYAAKFPKVTKDDYKAAALYLWVMTALLIISIIFEAVLTHF</sequence>
<evidence type="ECO:0000256" key="1">
    <source>
        <dbReference type="SAM" id="Phobius"/>
    </source>
</evidence>
<protein>
    <submittedName>
        <fullName evidence="2">Uncharacterized protein</fullName>
    </submittedName>
</protein>
<accession>A0AAV5S732</accession>
<dbReference type="Proteomes" id="UP001432027">
    <property type="component" value="Unassembled WGS sequence"/>
</dbReference>
<feature type="transmembrane region" description="Helical" evidence="1">
    <location>
        <begin position="7"/>
        <end position="35"/>
    </location>
</feature>